<dbReference type="PANTHER" id="PTHR37820">
    <property type="entry name" value="CELL DIVISION PROTEIN DIVIB"/>
    <property type="match status" value="1"/>
</dbReference>
<keyword evidence="7" id="KW-0131">Cell cycle</keyword>
<dbReference type="Pfam" id="PF08478">
    <property type="entry name" value="POTRA_1"/>
    <property type="match status" value="1"/>
</dbReference>
<evidence type="ECO:0000259" key="10">
    <source>
        <dbReference type="PROSITE" id="PS51779"/>
    </source>
</evidence>
<dbReference type="EMBL" id="FNAF01000010">
    <property type="protein sequence ID" value="SDD91801.1"/>
    <property type="molecule type" value="Genomic_DNA"/>
</dbReference>
<evidence type="ECO:0000256" key="5">
    <source>
        <dbReference type="ARBA" id="ARBA00022989"/>
    </source>
</evidence>
<evidence type="ECO:0000256" key="9">
    <source>
        <dbReference type="SAM" id="Phobius"/>
    </source>
</evidence>
<dbReference type="GO" id="GO:0005886">
    <property type="term" value="C:plasma membrane"/>
    <property type="evidence" value="ECO:0007669"/>
    <property type="project" value="TreeGrafter"/>
</dbReference>
<dbReference type="PROSITE" id="PS51779">
    <property type="entry name" value="POTRA"/>
    <property type="match status" value="1"/>
</dbReference>
<keyword evidence="5 9" id="KW-1133">Transmembrane helix</keyword>
<evidence type="ECO:0000313" key="11">
    <source>
        <dbReference type="EMBL" id="SDD91801.1"/>
    </source>
</evidence>
<sequence length="325" mass="35803">MLKRKYFAQNAHVERETDDAEVNAERTADKGRTPRKRRFSREFILTLVLSLVFTVIVAIALSPLMNIDAVTITGNRAISDQHVTRLAGRPVGTNLFLYKKSDAVRALESHPYVKEVTIHRHLPHSLSISIKERRAVGVLVNRGIFLQFSTDGLLLNSTPTLENTSIPIITGISLASVPQPGGKIKNDAFEQALAVINAMPKELLGNIQEINVAKTDNILAYTSNGIEVRIGNTRKIDGRMSALNDIMNQIIFSNSIQGQVEYIDMRYSKSPILKLKGKDAADIDLDMDGASLNISAEREAQRVQGTTEAVVEEDPNGDNDTNTAN</sequence>
<keyword evidence="4 9" id="KW-0812">Transmembrane</keyword>
<comment type="subcellular location">
    <subcellularLocation>
        <location evidence="1">Membrane</location>
    </subcellularLocation>
</comment>
<dbReference type="Gene3D" id="3.10.20.310">
    <property type="entry name" value="membrane protein fhac"/>
    <property type="match status" value="1"/>
</dbReference>
<evidence type="ECO:0000256" key="7">
    <source>
        <dbReference type="ARBA" id="ARBA00023306"/>
    </source>
</evidence>
<dbReference type="RefSeq" id="WP_091792124.1">
    <property type="nucleotide sequence ID" value="NZ_FNAF01000010.1"/>
</dbReference>
<feature type="region of interest" description="Disordered" evidence="8">
    <location>
        <begin position="299"/>
        <end position="325"/>
    </location>
</feature>
<reference evidence="11 12" key="1">
    <citation type="submission" date="2016-10" db="EMBL/GenBank/DDBJ databases">
        <authorList>
            <person name="de Groot N.N."/>
        </authorList>
    </citation>
    <scope>NUCLEOTIDE SEQUENCE [LARGE SCALE GENOMIC DNA]</scope>
    <source>
        <strain evidence="11 12">DSM 20475</strain>
    </source>
</reference>
<evidence type="ECO:0000256" key="8">
    <source>
        <dbReference type="SAM" id="MobiDB-lite"/>
    </source>
</evidence>
<evidence type="ECO:0000313" key="12">
    <source>
        <dbReference type="Proteomes" id="UP000198995"/>
    </source>
</evidence>
<organism evidence="11 12">
    <name type="scientific">Peptococcus niger</name>
    <dbReference type="NCBI Taxonomy" id="2741"/>
    <lineage>
        <taxon>Bacteria</taxon>
        <taxon>Bacillati</taxon>
        <taxon>Bacillota</taxon>
        <taxon>Clostridia</taxon>
        <taxon>Eubacteriales</taxon>
        <taxon>Peptococcaceae</taxon>
        <taxon>Peptococcus</taxon>
    </lineage>
</organism>
<dbReference type="AlphaFoldDB" id="A0A1G6YNC8"/>
<evidence type="ECO:0000256" key="4">
    <source>
        <dbReference type="ARBA" id="ARBA00022692"/>
    </source>
</evidence>
<accession>A0A1G6YNC8</accession>
<gene>
    <name evidence="11" type="ORF">SAMN04489866_11028</name>
</gene>
<dbReference type="OrthoDB" id="2082590at2"/>
<dbReference type="Proteomes" id="UP000198995">
    <property type="component" value="Unassembled WGS sequence"/>
</dbReference>
<keyword evidence="2" id="KW-1003">Cell membrane</keyword>
<evidence type="ECO:0000256" key="3">
    <source>
        <dbReference type="ARBA" id="ARBA00022618"/>
    </source>
</evidence>
<dbReference type="InterPro" id="IPR034746">
    <property type="entry name" value="POTRA"/>
</dbReference>
<dbReference type="Gene3D" id="3.40.50.10960">
    <property type="match status" value="1"/>
</dbReference>
<dbReference type="STRING" id="2741.SAMN04489866_11028"/>
<dbReference type="GO" id="GO:0051301">
    <property type="term" value="P:cell division"/>
    <property type="evidence" value="ECO:0007669"/>
    <property type="project" value="UniProtKB-KW"/>
</dbReference>
<feature type="domain" description="POTRA" evidence="10">
    <location>
        <begin position="65"/>
        <end position="133"/>
    </location>
</feature>
<dbReference type="PANTHER" id="PTHR37820:SF1">
    <property type="entry name" value="CELL DIVISION PROTEIN FTSQ"/>
    <property type="match status" value="1"/>
</dbReference>
<evidence type="ECO:0000256" key="1">
    <source>
        <dbReference type="ARBA" id="ARBA00004370"/>
    </source>
</evidence>
<proteinExistence type="predicted"/>
<keyword evidence="6 9" id="KW-0472">Membrane</keyword>
<keyword evidence="12" id="KW-1185">Reference proteome</keyword>
<feature type="transmembrane region" description="Helical" evidence="9">
    <location>
        <begin position="43"/>
        <end position="65"/>
    </location>
</feature>
<dbReference type="Pfam" id="PF03799">
    <property type="entry name" value="FtsQ_DivIB_C"/>
    <property type="match status" value="1"/>
</dbReference>
<keyword evidence="3 11" id="KW-0132">Cell division</keyword>
<protein>
    <submittedName>
        <fullName evidence="11">Cell division protein FtsQ</fullName>
    </submittedName>
</protein>
<dbReference type="InterPro" id="IPR013685">
    <property type="entry name" value="POTRA_FtsQ_type"/>
</dbReference>
<dbReference type="InterPro" id="IPR050487">
    <property type="entry name" value="FtsQ_DivIB"/>
</dbReference>
<evidence type="ECO:0000256" key="2">
    <source>
        <dbReference type="ARBA" id="ARBA00022475"/>
    </source>
</evidence>
<name>A0A1G6YNC8_PEPNI</name>
<evidence type="ECO:0000256" key="6">
    <source>
        <dbReference type="ARBA" id="ARBA00023136"/>
    </source>
</evidence>
<dbReference type="InterPro" id="IPR005548">
    <property type="entry name" value="Cell_div_FtsQ/DivIB_C"/>
</dbReference>